<name>A0ABR2LLT3_9ASPA</name>
<dbReference type="Proteomes" id="UP001412067">
    <property type="component" value="Unassembled WGS sequence"/>
</dbReference>
<evidence type="ECO:0000313" key="2">
    <source>
        <dbReference type="Proteomes" id="UP001412067"/>
    </source>
</evidence>
<organism evidence="1 2">
    <name type="scientific">Platanthera guangdongensis</name>
    <dbReference type="NCBI Taxonomy" id="2320717"/>
    <lineage>
        <taxon>Eukaryota</taxon>
        <taxon>Viridiplantae</taxon>
        <taxon>Streptophyta</taxon>
        <taxon>Embryophyta</taxon>
        <taxon>Tracheophyta</taxon>
        <taxon>Spermatophyta</taxon>
        <taxon>Magnoliopsida</taxon>
        <taxon>Liliopsida</taxon>
        <taxon>Asparagales</taxon>
        <taxon>Orchidaceae</taxon>
        <taxon>Orchidoideae</taxon>
        <taxon>Orchideae</taxon>
        <taxon>Orchidinae</taxon>
        <taxon>Platanthera</taxon>
    </lineage>
</organism>
<gene>
    <name evidence="1" type="ORF">KSP40_PGU020564</name>
</gene>
<comment type="caution">
    <text evidence="1">The sequence shown here is derived from an EMBL/GenBank/DDBJ whole genome shotgun (WGS) entry which is preliminary data.</text>
</comment>
<sequence length="134" mass="15297">MEAFPIQFCRAVKSYWRRRRRYQQLEGGKRTVKVARLGGGSIPRRAVKLRRAFRMRLKMLSPVRCLTRLRDAYVDAMLGMAGKGSGMSASLGPEVLLNRRIPKARPAKLEPGEFDRRLLMELCRSIRASGEFSA</sequence>
<dbReference type="PANTHER" id="PTHR33702">
    <property type="entry name" value="BNAA09G40010D PROTEIN"/>
    <property type="match status" value="1"/>
</dbReference>
<evidence type="ECO:0000313" key="1">
    <source>
        <dbReference type="EMBL" id="KAK8944052.1"/>
    </source>
</evidence>
<keyword evidence="2" id="KW-1185">Reference proteome</keyword>
<proteinExistence type="predicted"/>
<accession>A0ABR2LLT3</accession>
<protein>
    <submittedName>
        <fullName evidence="1">Uncharacterized protein</fullName>
    </submittedName>
</protein>
<reference evidence="1 2" key="1">
    <citation type="journal article" date="2022" name="Nat. Plants">
        <title>Genomes of leafy and leafless Platanthera orchids illuminate the evolution of mycoheterotrophy.</title>
        <authorList>
            <person name="Li M.H."/>
            <person name="Liu K.W."/>
            <person name="Li Z."/>
            <person name="Lu H.C."/>
            <person name="Ye Q.L."/>
            <person name="Zhang D."/>
            <person name="Wang J.Y."/>
            <person name="Li Y.F."/>
            <person name="Zhong Z.M."/>
            <person name="Liu X."/>
            <person name="Yu X."/>
            <person name="Liu D.K."/>
            <person name="Tu X.D."/>
            <person name="Liu B."/>
            <person name="Hao Y."/>
            <person name="Liao X.Y."/>
            <person name="Jiang Y.T."/>
            <person name="Sun W.H."/>
            <person name="Chen J."/>
            <person name="Chen Y.Q."/>
            <person name="Ai Y."/>
            <person name="Zhai J.W."/>
            <person name="Wu S.S."/>
            <person name="Zhou Z."/>
            <person name="Hsiao Y.Y."/>
            <person name="Wu W.L."/>
            <person name="Chen Y.Y."/>
            <person name="Lin Y.F."/>
            <person name="Hsu J.L."/>
            <person name="Li C.Y."/>
            <person name="Wang Z.W."/>
            <person name="Zhao X."/>
            <person name="Zhong W.Y."/>
            <person name="Ma X.K."/>
            <person name="Ma L."/>
            <person name="Huang J."/>
            <person name="Chen G.Z."/>
            <person name="Huang M.Z."/>
            <person name="Huang L."/>
            <person name="Peng D.H."/>
            <person name="Luo Y.B."/>
            <person name="Zou S.Q."/>
            <person name="Chen S.P."/>
            <person name="Lan S."/>
            <person name="Tsai W.C."/>
            <person name="Van de Peer Y."/>
            <person name="Liu Z.J."/>
        </authorList>
    </citation>
    <scope>NUCLEOTIDE SEQUENCE [LARGE SCALE GENOMIC DNA]</scope>
    <source>
        <strain evidence="1">Lor288</strain>
    </source>
</reference>
<dbReference type="PANTHER" id="PTHR33702:SF30">
    <property type="entry name" value="OS05G0576600 PROTEIN"/>
    <property type="match status" value="1"/>
</dbReference>
<dbReference type="EMBL" id="JBBWWR010000018">
    <property type="protein sequence ID" value="KAK8944052.1"/>
    <property type="molecule type" value="Genomic_DNA"/>
</dbReference>